<evidence type="ECO:0000259" key="8">
    <source>
        <dbReference type="PROSITE" id="PS50157"/>
    </source>
</evidence>
<evidence type="ECO:0000256" key="2">
    <source>
        <dbReference type="ARBA" id="ARBA00023155"/>
    </source>
</evidence>
<proteinExistence type="predicted"/>
<feature type="region of interest" description="Disordered" evidence="6">
    <location>
        <begin position="168"/>
        <end position="192"/>
    </location>
</feature>
<dbReference type="PANTHER" id="PTHR11850">
    <property type="entry name" value="HOMEOBOX PROTEIN TRANSCRIPTION FACTORS"/>
    <property type="match status" value="1"/>
</dbReference>
<dbReference type="Gene3D" id="1.10.10.60">
    <property type="entry name" value="Homeodomain-like"/>
    <property type="match status" value="1"/>
</dbReference>
<feature type="compositionally biased region" description="Polar residues" evidence="6">
    <location>
        <begin position="720"/>
        <end position="737"/>
    </location>
</feature>
<organism evidence="9 10">
    <name type="scientific">Trichoderma citrinoviride</name>
    <dbReference type="NCBI Taxonomy" id="58853"/>
    <lineage>
        <taxon>Eukaryota</taxon>
        <taxon>Fungi</taxon>
        <taxon>Dikarya</taxon>
        <taxon>Ascomycota</taxon>
        <taxon>Pezizomycotina</taxon>
        <taxon>Sordariomycetes</taxon>
        <taxon>Hypocreomycetidae</taxon>
        <taxon>Hypocreales</taxon>
        <taxon>Hypocreaceae</taxon>
        <taxon>Trichoderma</taxon>
    </lineage>
</organism>
<feature type="domain" description="C2H2-type" evidence="8">
    <location>
        <begin position="316"/>
        <end position="344"/>
    </location>
</feature>
<evidence type="ECO:0000313" key="9">
    <source>
        <dbReference type="EMBL" id="PTB67742.1"/>
    </source>
</evidence>
<dbReference type="InterPro" id="IPR009057">
    <property type="entry name" value="Homeodomain-like_sf"/>
</dbReference>
<evidence type="ECO:0000256" key="5">
    <source>
        <dbReference type="PROSITE-ProRule" id="PRU00108"/>
    </source>
</evidence>
<evidence type="ECO:0000313" key="10">
    <source>
        <dbReference type="Proteomes" id="UP000241546"/>
    </source>
</evidence>
<dbReference type="SMART" id="SM00355">
    <property type="entry name" value="ZnF_C2H2"/>
    <property type="match status" value="3"/>
</dbReference>
<feature type="domain" description="Homeobox" evidence="7">
    <location>
        <begin position="110"/>
        <end position="173"/>
    </location>
</feature>
<evidence type="ECO:0000256" key="3">
    <source>
        <dbReference type="ARBA" id="ARBA00023242"/>
    </source>
</evidence>
<sequence>MDDDEFIDFSDCIDNAAVPNESCESCIQQHNRCQVTPESRPLGVCTSCMEAGRVCSLTTTRGGAIEAQTGAFSNDHQNMLQQLAGHTYSTSESSFTINESQGEDATDPVERQPKAGARFSREALRILRNWLTSNHRRPYLSSEDKEDLSRQTGLNKTQISNWVANARRRGKVRAPRSISSSPGRLPIGIDIPPRVAPLTREMSPMERWRNSPPDQEPASIAAIATAVSCSKLSAGANDRNRSIDDGLAGSLDRLSSAGSSRTSHSSKGSLSTVDSHKSRESLVSLSSLKSRGRRRRRRQASKAVNISSMLPTIHMYQCTFCTETFKTKHDWQRHEKSLHLSLERWVCSPDGPIQLCAEWNCLACVYCGLKNPTPEHADQHNDFVCAEKSVQEKTFYRKDHLRQHLNIVHDAKFQKWPMNDWKVATPPVRSRCGFCGTLLDSWDARVGHLAEHFKKGKSMADWRGDWGFQNEILRIVENGMPPYLIHHERNTLDPYEASRGEVRCGKDLEDYVKLWLIDYVNDRNMSGMAVTDGQLLLEAQRIVQKVDIEDTSPTGPAVSWFRDLIMLQGTSPDAANVRHPTTSKTAAWTAQIEKLHASKCANADLGVIGCEKEKMLLQYVKSRQTCGQIPTDAELQFQACRILEDVEPKSNFKCKEAVQWFKFLINYSTHWLFNFKRRSLTAAGQFEATKADATISLQALHWSLSDEAVSHTSPMDAKGSQPSSSIETPPSTNSQSQPLRYFLSDANCYGRLEKELTRFVTSCLSPNNPLQHVPTDEELQYQARWIIYDDDDPWNQTAADNAEWLARFKRDAGLVTSDGVNGLVATGAPRPWRIKDGGTGFVPPFVKPKADATIQVAEDLPVYIDYRLYTVGKDTAERYIRGLCDGEYQPPPLVFCSRELEQGLNVYIEECIKELYVPSDDDLRSKAREILGMESTAADDPKLLEAFKAMHALWQTQANDLTAFIPDGHASSNNVGFSDGMNDWGLDAEQMNAFDVLPNST</sequence>
<evidence type="ECO:0000256" key="4">
    <source>
        <dbReference type="PROSITE-ProRule" id="PRU00042"/>
    </source>
</evidence>
<accession>A0A2T4BEI0</accession>
<protein>
    <recommendedName>
        <fullName evidence="11">C2H2-type domain-containing protein</fullName>
    </recommendedName>
</protein>
<dbReference type="GeneID" id="36603251"/>
<dbReference type="GO" id="GO:0008270">
    <property type="term" value="F:zinc ion binding"/>
    <property type="evidence" value="ECO:0007669"/>
    <property type="project" value="UniProtKB-KW"/>
</dbReference>
<dbReference type="PROSITE" id="PS50071">
    <property type="entry name" value="HOMEOBOX_2"/>
    <property type="match status" value="1"/>
</dbReference>
<evidence type="ECO:0008006" key="11">
    <source>
        <dbReference type="Google" id="ProtNLM"/>
    </source>
</evidence>
<dbReference type="GO" id="GO:0005634">
    <property type="term" value="C:nucleus"/>
    <property type="evidence" value="ECO:0007669"/>
    <property type="project" value="UniProtKB-SubCell"/>
</dbReference>
<dbReference type="PROSITE" id="PS00027">
    <property type="entry name" value="HOMEOBOX_1"/>
    <property type="match status" value="1"/>
</dbReference>
<name>A0A2T4BEI0_9HYPO</name>
<evidence type="ECO:0000259" key="7">
    <source>
        <dbReference type="PROSITE" id="PS50071"/>
    </source>
</evidence>
<feature type="compositionally biased region" description="Basic residues" evidence="6">
    <location>
        <begin position="290"/>
        <end position="300"/>
    </location>
</feature>
<dbReference type="PROSITE" id="PS50157">
    <property type="entry name" value="ZINC_FINGER_C2H2_2"/>
    <property type="match status" value="1"/>
</dbReference>
<dbReference type="InterPro" id="IPR008422">
    <property type="entry name" value="KN_HD"/>
</dbReference>
<dbReference type="InterPro" id="IPR050224">
    <property type="entry name" value="TALE_homeobox"/>
</dbReference>
<reference evidence="10" key="1">
    <citation type="submission" date="2016-07" db="EMBL/GenBank/DDBJ databases">
        <title>Multiple horizontal gene transfer events from other fungi enriched the ability of initially mycotrophic Trichoderma (Ascomycota) to feed on dead plant biomass.</title>
        <authorList>
            <consortium name="DOE Joint Genome Institute"/>
            <person name="Atanasova L."/>
            <person name="Chenthamara K."/>
            <person name="Zhang J."/>
            <person name="Grujic M."/>
            <person name="Henrissat B."/>
            <person name="Kuo A."/>
            <person name="Aerts A."/>
            <person name="Salamov A."/>
            <person name="Lipzen A."/>
            <person name="Labutti K."/>
            <person name="Barry K."/>
            <person name="Miao Y."/>
            <person name="Rahimi M.J."/>
            <person name="Shen Q."/>
            <person name="Grigoriev I.V."/>
            <person name="Kubicek C.P."/>
            <person name="Druzhinina I.S."/>
        </authorList>
    </citation>
    <scope>NUCLEOTIDE SEQUENCE [LARGE SCALE GENOMIC DNA]</scope>
    <source>
        <strain evidence="10">TUCIM 6016</strain>
    </source>
</reference>
<keyword evidence="10" id="KW-1185">Reference proteome</keyword>
<keyword evidence="1 5" id="KW-0238">DNA-binding</keyword>
<dbReference type="InterPro" id="IPR001356">
    <property type="entry name" value="HD"/>
</dbReference>
<keyword evidence="4" id="KW-0863">Zinc-finger</keyword>
<dbReference type="InterPro" id="IPR017970">
    <property type="entry name" value="Homeobox_CS"/>
</dbReference>
<dbReference type="GO" id="GO:0003677">
    <property type="term" value="F:DNA binding"/>
    <property type="evidence" value="ECO:0007669"/>
    <property type="project" value="UniProtKB-UniRule"/>
</dbReference>
<keyword evidence="4" id="KW-0479">Metal-binding</keyword>
<dbReference type="SMART" id="SM00389">
    <property type="entry name" value="HOX"/>
    <property type="match status" value="1"/>
</dbReference>
<keyword evidence="3 5" id="KW-0539">Nucleus</keyword>
<dbReference type="AlphaFoldDB" id="A0A2T4BEI0"/>
<feature type="region of interest" description="Disordered" evidence="6">
    <location>
        <begin position="711"/>
        <end position="737"/>
    </location>
</feature>
<dbReference type="Proteomes" id="UP000241546">
    <property type="component" value="Unassembled WGS sequence"/>
</dbReference>
<dbReference type="OrthoDB" id="10056939at2759"/>
<dbReference type="GO" id="GO:0000981">
    <property type="term" value="F:DNA-binding transcription factor activity, RNA polymerase II-specific"/>
    <property type="evidence" value="ECO:0007669"/>
    <property type="project" value="InterPro"/>
</dbReference>
<dbReference type="InterPro" id="IPR013087">
    <property type="entry name" value="Znf_C2H2_type"/>
</dbReference>
<dbReference type="Pfam" id="PF05920">
    <property type="entry name" value="Homeobox_KN"/>
    <property type="match status" value="1"/>
</dbReference>
<feature type="compositionally biased region" description="Low complexity" evidence="6">
    <location>
        <begin position="253"/>
        <end position="272"/>
    </location>
</feature>
<dbReference type="CDD" id="cd00086">
    <property type="entry name" value="homeodomain"/>
    <property type="match status" value="1"/>
</dbReference>
<feature type="region of interest" description="Disordered" evidence="6">
    <location>
        <begin position="253"/>
        <end position="303"/>
    </location>
</feature>
<dbReference type="RefSeq" id="XP_024751062.1">
    <property type="nucleotide sequence ID" value="XM_024895133.1"/>
</dbReference>
<keyword evidence="4" id="KW-0862">Zinc</keyword>
<dbReference type="SUPFAM" id="SSF46689">
    <property type="entry name" value="Homeodomain-like"/>
    <property type="match status" value="1"/>
</dbReference>
<evidence type="ECO:0000256" key="6">
    <source>
        <dbReference type="SAM" id="MobiDB-lite"/>
    </source>
</evidence>
<dbReference type="EMBL" id="KZ680211">
    <property type="protein sequence ID" value="PTB67742.1"/>
    <property type="molecule type" value="Genomic_DNA"/>
</dbReference>
<gene>
    <name evidence="9" type="ORF">BBK36DRAFT_1168118</name>
</gene>
<comment type="subcellular location">
    <subcellularLocation>
        <location evidence="5">Nucleus</location>
    </subcellularLocation>
</comment>
<dbReference type="PROSITE" id="PS00028">
    <property type="entry name" value="ZINC_FINGER_C2H2_1"/>
    <property type="match status" value="1"/>
</dbReference>
<feature type="DNA-binding region" description="Homeobox" evidence="5">
    <location>
        <begin position="112"/>
        <end position="174"/>
    </location>
</feature>
<keyword evidence="2 5" id="KW-0371">Homeobox</keyword>
<evidence type="ECO:0000256" key="1">
    <source>
        <dbReference type="ARBA" id="ARBA00023125"/>
    </source>
</evidence>